<dbReference type="Gene3D" id="1.10.30.10">
    <property type="entry name" value="High mobility group box domain"/>
    <property type="match status" value="2"/>
</dbReference>
<comment type="subcellular location">
    <subcellularLocation>
        <location evidence="1">Mitochondrion matrix</location>
        <location evidence="1">Mitochondrion nucleoid</location>
    </subcellularLocation>
</comment>
<comment type="subunit">
    <text evidence="13">Monomer; binds DNA as a monomer. Homodimer. Component of the mitochondrial transcription initiation complex, composed at least of TFB2M, TFAM and POLRMT. In this complex TFAM recruits POLRMT to the promoter whereas TFB2M induces structural changes in POLRMT to enable promoter opening and trapping of the DNA non-template strand. Upon metabolic stress, forms a complex composed of FOXO3, SIRT3, TFAM and POLRMT. Interacts with TFB1M and TFB2M. Interacts with CLPX; this enhances DNA-binding.</text>
</comment>
<dbReference type="Pfam" id="PF00505">
    <property type="entry name" value="HMG_box"/>
    <property type="match status" value="2"/>
</dbReference>
<feature type="DNA-binding region" description="HMG box" evidence="14">
    <location>
        <begin position="49"/>
        <end position="117"/>
    </location>
</feature>
<feature type="domain" description="HMG box" evidence="16">
    <location>
        <begin position="154"/>
        <end position="218"/>
    </location>
</feature>
<feature type="compositionally biased region" description="Low complexity" evidence="15">
    <location>
        <begin position="254"/>
        <end position="273"/>
    </location>
</feature>
<dbReference type="InterPro" id="IPR050342">
    <property type="entry name" value="HMGB"/>
</dbReference>
<evidence type="ECO:0000256" key="1">
    <source>
        <dbReference type="ARBA" id="ARBA00004436"/>
    </source>
</evidence>
<keyword evidence="6 14" id="KW-0238">DNA-binding</keyword>
<keyword evidence="14" id="KW-0539">Nucleus</keyword>
<keyword evidence="5" id="KW-0805">Transcription regulation</keyword>
<dbReference type="PANTHER" id="PTHR48112">
    <property type="entry name" value="HIGH MOBILITY GROUP PROTEIN DSP1"/>
    <property type="match status" value="1"/>
</dbReference>
<dbReference type="InterPro" id="IPR036910">
    <property type="entry name" value="HMG_box_dom_sf"/>
</dbReference>
<dbReference type="PANTHER" id="PTHR48112:SF36">
    <property type="entry name" value="TRANSCRIPTION FACTOR A, MITOCHONDRIAL"/>
    <property type="match status" value="1"/>
</dbReference>
<feature type="region of interest" description="Disordered" evidence="15">
    <location>
        <begin position="243"/>
        <end position="280"/>
    </location>
</feature>
<keyword evidence="7" id="KW-0496">Mitochondrion</keyword>
<feature type="DNA-binding region" description="HMG box" evidence="14">
    <location>
        <begin position="154"/>
        <end position="218"/>
    </location>
</feature>
<accession>A0A401PR72</accession>
<keyword evidence="10" id="KW-1135">Mitochondrion nucleoid</keyword>
<dbReference type="FunFam" id="1.10.30.10:FF:000043">
    <property type="entry name" value="Transcription factor A, mitochondrial"/>
    <property type="match status" value="1"/>
</dbReference>
<dbReference type="GO" id="GO:0006357">
    <property type="term" value="P:regulation of transcription by RNA polymerase II"/>
    <property type="evidence" value="ECO:0007669"/>
    <property type="project" value="TreeGrafter"/>
</dbReference>
<keyword evidence="2" id="KW-0597">Phosphoprotein</keyword>
<evidence type="ECO:0000256" key="11">
    <source>
        <dbReference type="ARBA" id="ARBA00040582"/>
    </source>
</evidence>
<dbReference type="OrthoDB" id="5550281at2759"/>
<dbReference type="PROSITE" id="PS50118">
    <property type="entry name" value="HMG_BOX_2"/>
    <property type="match status" value="2"/>
</dbReference>
<evidence type="ECO:0000256" key="4">
    <source>
        <dbReference type="ARBA" id="ARBA00022946"/>
    </source>
</evidence>
<evidence type="ECO:0000313" key="17">
    <source>
        <dbReference type="EMBL" id="GCB75624.1"/>
    </source>
</evidence>
<evidence type="ECO:0000256" key="12">
    <source>
        <dbReference type="ARBA" id="ARBA00045216"/>
    </source>
</evidence>
<dbReference type="AlphaFoldDB" id="A0A401PR72"/>
<dbReference type="GO" id="GO:0003677">
    <property type="term" value="F:DNA binding"/>
    <property type="evidence" value="ECO:0007669"/>
    <property type="project" value="UniProtKB-UniRule"/>
</dbReference>
<dbReference type="GO" id="GO:0042645">
    <property type="term" value="C:mitochondrial nucleoid"/>
    <property type="evidence" value="ECO:0007669"/>
    <property type="project" value="UniProtKB-SubCell"/>
</dbReference>
<evidence type="ECO:0000256" key="5">
    <source>
        <dbReference type="ARBA" id="ARBA00023015"/>
    </source>
</evidence>
<comment type="function">
    <text evidence="12">Binds to the mitochondrial light strand promoter and functions in mitochondrial transcription regulation. Component of the mitochondrial transcription initiation complex, composed at least of TFB2M, TFAM and POLRMT that is required for basal transcription of mitochondrial DNA. In this complex, TFAM recruits POLRMT to a specific promoter whereas TFB2M induces structural changes in POLRMT to enable promoter opening and trapping of the DNA non-template strand. Required for accurate and efficient promoter recognition by the mitochondrial RNA polymerase. Promotes transcription initiation from the HSP1 and the light strand promoter by binding immediately upstream of transcriptional start sites. Is able to unwind DNA. Bends the mitochondrial light strand promoter DNA into a U-turn shape via its HMG boxes. Required for maintenance of normal levels of mitochondrial DNA. May play a role in organizing and compacting mitochondrial DNA.</text>
</comment>
<dbReference type="InterPro" id="IPR009071">
    <property type="entry name" value="HMG_box_dom"/>
</dbReference>
<keyword evidence="8" id="KW-0010">Activator</keyword>
<evidence type="ECO:0000256" key="6">
    <source>
        <dbReference type="ARBA" id="ARBA00023125"/>
    </source>
</evidence>
<name>A0A401PR72_SCYTO</name>
<keyword evidence="3" id="KW-0677">Repeat</keyword>
<evidence type="ECO:0000313" key="18">
    <source>
        <dbReference type="Proteomes" id="UP000288216"/>
    </source>
</evidence>
<evidence type="ECO:0000256" key="2">
    <source>
        <dbReference type="ARBA" id="ARBA00022553"/>
    </source>
</evidence>
<dbReference type="GO" id="GO:0005634">
    <property type="term" value="C:nucleus"/>
    <property type="evidence" value="ECO:0007669"/>
    <property type="project" value="UniProtKB-UniRule"/>
</dbReference>
<dbReference type="STRING" id="75743.A0A401PR72"/>
<evidence type="ECO:0000256" key="8">
    <source>
        <dbReference type="ARBA" id="ARBA00023159"/>
    </source>
</evidence>
<keyword evidence="9" id="KW-0804">Transcription</keyword>
<dbReference type="Proteomes" id="UP000288216">
    <property type="component" value="Unassembled WGS sequence"/>
</dbReference>
<reference evidence="17 18" key="1">
    <citation type="journal article" date="2018" name="Nat. Ecol. Evol.">
        <title>Shark genomes provide insights into elasmobranch evolution and the origin of vertebrates.</title>
        <authorList>
            <person name="Hara Y"/>
            <person name="Yamaguchi K"/>
            <person name="Onimaru K"/>
            <person name="Kadota M"/>
            <person name="Koyanagi M"/>
            <person name="Keeley SD"/>
            <person name="Tatsumi K"/>
            <person name="Tanaka K"/>
            <person name="Motone F"/>
            <person name="Kageyama Y"/>
            <person name="Nozu R"/>
            <person name="Adachi N"/>
            <person name="Nishimura O"/>
            <person name="Nakagawa R"/>
            <person name="Tanegashima C"/>
            <person name="Kiyatake I"/>
            <person name="Matsumoto R"/>
            <person name="Murakumo K"/>
            <person name="Nishida K"/>
            <person name="Terakita A"/>
            <person name="Kuratani S"/>
            <person name="Sato K"/>
            <person name="Hyodo S Kuraku.S."/>
        </authorList>
    </citation>
    <scope>NUCLEOTIDE SEQUENCE [LARGE SCALE GENOMIC DNA]</scope>
</reference>
<gene>
    <name evidence="17" type="ORF">scyTo_0019034</name>
</gene>
<evidence type="ECO:0000256" key="14">
    <source>
        <dbReference type="PROSITE-ProRule" id="PRU00267"/>
    </source>
</evidence>
<sequence>MSSVVAVGLLGRRLGAGLLGRCPWPAVSCSGVCSALRRLSLNNTPSTPPKRPLNAYLRYVMEQQQVLFKQSSDLKMVEKTKWIAQAWRQLTPDQKQPYEIAANYARLKYKEELATFRGKLTPAQLDSLKEERRQKLAKRRTIRKKRKLTILGKPKRPRTAFNIFMAENFDEAKGETSQAKLKNLQGEWQQLSDTQKQMYRQLAEDDKIRYQNEIKSWEEQMIETGHADVIRVKQKRRAQRLLRTKAKPNETVVKTTPTAAKSSKPTATTSTAKNKQKSEE</sequence>
<evidence type="ECO:0000256" key="7">
    <source>
        <dbReference type="ARBA" id="ARBA00023128"/>
    </source>
</evidence>
<proteinExistence type="predicted"/>
<evidence type="ECO:0000256" key="3">
    <source>
        <dbReference type="ARBA" id="ARBA00022737"/>
    </source>
</evidence>
<dbReference type="OMA" id="KTINESW"/>
<keyword evidence="18" id="KW-1185">Reference proteome</keyword>
<keyword evidence="4" id="KW-0809">Transit peptide</keyword>
<evidence type="ECO:0000256" key="13">
    <source>
        <dbReference type="ARBA" id="ARBA00046467"/>
    </source>
</evidence>
<dbReference type="SMART" id="SM00398">
    <property type="entry name" value="HMG"/>
    <property type="match status" value="2"/>
</dbReference>
<comment type="caution">
    <text evidence="17">The sequence shown here is derived from an EMBL/GenBank/DDBJ whole genome shotgun (WGS) entry which is preliminary data.</text>
</comment>
<evidence type="ECO:0000256" key="10">
    <source>
        <dbReference type="ARBA" id="ARBA00023271"/>
    </source>
</evidence>
<dbReference type="EMBL" id="BFAA01013795">
    <property type="protein sequence ID" value="GCB75624.1"/>
    <property type="molecule type" value="Genomic_DNA"/>
</dbReference>
<dbReference type="SUPFAM" id="SSF47095">
    <property type="entry name" value="HMG-box"/>
    <property type="match status" value="2"/>
</dbReference>
<evidence type="ECO:0000256" key="15">
    <source>
        <dbReference type="SAM" id="MobiDB-lite"/>
    </source>
</evidence>
<evidence type="ECO:0000256" key="9">
    <source>
        <dbReference type="ARBA" id="ARBA00023163"/>
    </source>
</evidence>
<protein>
    <recommendedName>
        <fullName evidence="11">Transcription factor A, mitochondrial</fullName>
    </recommendedName>
</protein>
<organism evidence="17 18">
    <name type="scientific">Scyliorhinus torazame</name>
    <name type="common">Cloudy catshark</name>
    <name type="synonym">Catulus torazame</name>
    <dbReference type="NCBI Taxonomy" id="75743"/>
    <lineage>
        <taxon>Eukaryota</taxon>
        <taxon>Metazoa</taxon>
        <taxon>Chordata</taxon>
        <taxon>Craniata</taxon>
        <taxon>Vertebrata</taxon>
        <taxon>Chondrichthyes</taxon>
        <taxon>Elasmobranchii</taxon>
        <taxon>Galeomorphii</taxon>
        <taxon>Galeoidea</taxon>
        <taxon>Carcharhiniformes</taxon>
        <taxon>Scyliorhinidae</taxon>
        <taxon>Scyliorhinus</taxon>
    </lineage>
</organism>
<evidence type="ECO:0000259" key="16">
    <source>
        <dbReference type="PROSITE" id="PS50118"/>
    </source>
</evidence>
<feature type="domain" description="HMG box" evidence="16">
    <location>
        <begin position="49"/>
        <end position="117"/>
    </location>
</feature>